<dbReference type="EMBL" id="PDCK01000040">
    <property type="protein sequence ID" value="PRQ52549.1"/>
    <property type="molecule type" value="Genomic_DNA"/>
</dbReference>
<keyword evidence="2" id="KW-1185">Reference proteome</keyword>
<organism evidence="1 2">
    <name type="scientific">Rosa chinensis</name>
    <name type="common">China rose</name>
    <dbReference type="NCBI Taxonomy" id="74649"/>
    <lineage>
        <taxon>Eukaryota</taxon>
        <taxon>Viridiplantae</taxon>
        <taxon>Streptophyta</taxon>
        <taxon>Embryophyta</taxon>
        <taxon>Tracheophyta</taxon>
        <taxon>Spermatophyta</taxon>
        <taxon>Magnoliopsida</taxon>
        <taxon>eudicotyledons</taxon>
        <taxon>Gunneridae</taxon>
        <taxon>Pentapetalae</taxon>
        <taxon>rosids</taxon>
        <taxon>fabids</taxon>
        <taxon>Rosales</taxon>
        <taxon>Rosaceae</taxon>
        <taxon>Rosoideae</taxon>
        <taxon>Rosoideae incertae sedis</taxon>
        <taxon>Rosa</taxon>
    </lineage>
</organism>
<protein>
    <submittedName>
        <fullName evidence="1">Uncharacterized protein</fullName>
    </submittedName>
</protein>
<reference evidence="1 2" key="1">
    <citation type="journal article" date="2018" name="Nat. Genet.">
        <title>The Rosa genome provides new insights in the design of modern roses.</title>
        <authorList>
            <person name="Bendahmane M."/>
        </authorList>
    </citation>
    <scope>NUCLEOTIDE SEQUENCE [LARGE SCALE GENOMIC DNA]</scope>
    <source>
        <strain evidence="2">cv. Old Blush</strain>
    </source>
</reference>
<comment type="caution">
    <text evidence="1">The sequence shown here is derived from an EMBL/GenBank/DDBJ whole genome shotgun (WGS) entry which is preliminary data.</text>
</comment>
<gene>
    <name evidence="1" type="ORF">RchiOBHm_Chr2g0156711</name>
</gene>
<name>A0A2P6S1J7_ROSCH</name>
<dbReference type="AlphaFoldDB" id="A0A2P6S1J7"/>
<dbReference type="Proteomes" id="UP000238479">
    <property type="component" value="Chromosome 2"/>
</dbReference>
<accession>A0A2P6S1J7</accession>
<proteinExistence type="predicted"/>
<sequence length="48" mass="5631">MNVRLVPSETRVLSQKLVPLLRENKGGFRRRLSWTIQVHQKSVSIEEN</sequence>
<evidence type="ECO:0000313" key="2">
    <source>
        <dbReference type="Proteomes" id="UP000238479"/>
    </source>
</evidence>
<evidence type="ECO:0000313" key="1">
    <source>
        <dbReference type="EMBL" id="PRQ52549.1"/>
    </source>
</evidence>
<dbReference type="Gramene" id="PRQ52549">
    <property type="protein sequence ID" value="PRQ52549"/>
    <property type="gene ID" value="RchiOBHm_Chr2g0156711"/>
</dbReference>